<evidence type="ECO:0000313" key="3">
    <source>
        <dbReference type="Proteomes" id="UP000221080"/>
    </source>
</evidence>
<name>A0A2D0PJA5_ICTPU</name>
<gene>
    <name evidence="4" type="primary">fam151b</name>
    <name evidence="4" type="synonym">f151b</name>
</gene>
<dbReference type="PANTHER" id="PTHR21184">
    <property type="entry name" value="MENORIN (DENDRITIC BRANCHING PROTEIN)"/>
    <property type="match status" value="1"/>
</dbReference>
<organism evidence="3 4">
    <name type="scientific">Ictalurus punctatus</name>
    <name type="common">Channel catfish</name>
    <name type="synonym">Silurus punctatus</name>
    <dbReference type="NCBI Taxonomy" id="7998"/>
    <lineage>
        <taxon>Eukaryota</taxon>
        <taxon>Metazoa</taxon>
        <taxon>Chordata</taxon>
        <taxon>Craniata</taxon>
        <taxon>Vertebrata</taxon>
        <taxon>Euteleostomi</taxon>
        <taxon>Actinopterygii</taxon>
        <taxon>Neopterygii</taxon>
        <taxon>Teleostei</taxon>
        <taxon>Ostariophysi</taxon>
        <taxon>Siluriformes</taxon>
        <taxon>Ictaluridae</taxon>
        <taxon>Ictalurus</taxon>
    </lineage>
</organism>
<dbReference type="GeneID" id="100528869"/>
<protein>
    <submittedName>
        <fullName evidence="4">Protein FAM151B isoform X1</fullName>
    </submittedName>
</protein>
<dbReference type="RefSeq" id="XP_017306678.1">
    <property type="nucleotide sequence ID" value="XM_017451189.3"/>
</dbReference>
<dbReference type="OrthoDB" id="413402at2759"/>
<dbReference type="GO" id="GO:0005615">
    <property type="term" value="C:extracellular space"/>
    <property type="evidence" value="ECO:0007669"/>
    <property type="project" value="TreeGrafter"/>
</dbReference>
<keyword evidence="3" id="KW-1185">Reference proteome</keyword>
<proteinExistence type="inferred from homology"/>
<evidence type="ECO:0000256" key="1">
    <source>
        <dbReference type="ARBA" id="ARBA00044953"/>
    </source>
</evidence>
<evidence type="ECO:0000313" key="4">
    <source>
        <dbReference type="RefSeq" id="XP_017306678.1"/>
    </source>
</evidence>
<reference evidence="4" key="2">
    <citation type="submission" date="2025-08" db="UniProtKB">
        <authorList>
            <consortium name="RefSeq"/>
        </authorList>
    </citation>
    <scope>IDENTIFICATION</scope>
    <source>
        <tissue evidence="4">Blood</tissue>
    </source>
</reference>
<reference evidence="3" key="1">
    <citation type="journal article" date="2016" name="Nat. Commun.">
        <title>The channel catfish genome sequence provides insights into the evolution of scale formation in teleosts.</title>
        <authorList>
            <person name="Liu Z."/>
            <person name="Liu S."/>
            <person name="Yao J."/>
            <person name="Bao L."/>
            <person name="Zhang J."/>
            <person name="Li Y."/>
            <person name="Jiang C."/>
            <person name="Sun L."/>
            <person name="Wang R."/>
            <person name="Zhang Y."/>
            <person name="Zhou T."/>
            <person name="Zeng Q."/>
            <person name="Fu Q."/>
            <person name="Gao S."/>
            <person name="Li N."/>
            <person name="Koren S."/>
            <person name="Jiang Y."/>
            <person name="Zimin A."/>
            <person name="Xu P."/>
            <person name="Phillippy A.M."/>
            <person name="Geng X."/>
            <person name="Song L."/>
            <person name="Sun F."/>
            <person name="Li C."/>
            <person name="Wang X."/>
            <person name="Chen A."/>
            <person name="Jin Y."/>
            <person name="Yuan Z."/>
            <person name="Yang Y."/>
            <person name="Tan S."/>
            <person name="Peatman E."/>
            <person name="Lu J."/>
            <person name="Qin Z."/>
            <person name="Dunham R."/>
            <person name="Li Z."/>
            <person name="Sonstegard T."/>
            <person name="Feng J."/>
            <person name="Danzmann R.G."/>
            <person name="Schroeder S."/>
            <person name="Scheffler B."/>
            <person name="Duke M.V."/>
            <person name="Ballard L."/>
            <person name="Kucuktas H."/>
            <person name="Kaltenboeck L."/>
            <person name="Liu H."/>
            <person name="Armbruster J."/>
            <person name="Xie Y."/>
            <person name="Kirby M.L."/>
            <person name="Tian Y."/>
            <person name="Flanagan M.E."/>
            <person name="Mu W."/>
            <person name="Waldbieser G.C."/>
        </authorList>
    </citation>
    <scope>NUCLEOTIDE SEQUENCE [LARGE SCALE GENOMIC DNA]</scope>
    <source>
        <strain evidence="3">SDA103</strain>
    </source>
</reference>
<dbReference type="AlphaFoldDB" id="A0A2D0PJA5"/>
<comment type="similarity">
    <text evidence="1">Belongs to the menorin family.</text>
</comment>
<dbReference type="Proteomes" id="UP000221080">
    <property type="component" value="Chromosome 22"/>
</dbReference>
<dbReference type="PANTHER" id="PTHR21184:SF3">
    <property type="entry name" value="PROTEIN FAM151B"/>
    <property type="match status" value="1"/>
</dbReference>
<sequence length="311" mass="34901">MGLKKLGVRRFCVFALVIAAVVTWIICFIKSEAPSSVTAAVGSMPDQTLDYFLKKGIIKVHDAADIQWYHAANSKHKITEALQDSTQMIEADVLLRGRDPKEPIMAHPPDNDSDITLRDWLKMVVNSDKGIKLDFKSLEAVEESMALLDKVRYQLKGPVWINADILPGPGGMATPLDAQGFLQAVAMKAEGDVLSLGWTTGWSPNIDNPGYSWEMVQQMEAMCKNLTQPVTFPVRAALLSQSFVQFQWLLQQSDRYTLTIWTGQSDVLNVEHLLPYRQSVSKSRIYYDLLENQISKFKSLPGYTMSQLEQS</sequence>
<evidence type="ECO:0000259" key="2">
    <source>
        <dbReference type="Pfam" id="PF10223"/>
    </source>
</evidence>
<dbReference type="InterPro" id="IPR019356">
    <property type="entry name" value="Menorin_dom"/>
</dbReference>
<dbReference type="Pfam" id="PF10223">
    <property type="entry name" value="Menorin_N"/>
    <property type="match status" value="1"/>
</dbReference>
<dbReference type="CTD" id="167555"/>
<accession>A0A2D0PJA5</accession>
<feature type="domain" description="Menorin-like" evidence="2">
    <location>
        <begin position="62"/>
        <end position="293"/>
    </location>
</feature>